<evidence type="ECO:0000313" key="2">
    <source>
        <dbReference type="Proteomes" id="UP000247409"/>
    </source>
</evidence>
<dbReference type="AlphaFoldDB" id="A0A2V3IW78"/>
<accession>A0A2V3IW78</accession>
<dbReference type="Proteomes" id="UP000247409">
    <property type="component" value="Unassembled WGS sequence"/>
</dbReference>
<protein>
    <submittedName>
        <fullName evidence="1">Uncharacterized protein</fullName>
    </submittedName>
</protein>
<proteinExistence type="predicted"/>
<name>A0A2V3IW78_9FLOR</name>
<sequence>MLIEIRSVANALSGCINPYLAKRPRSSSDFHGKTELRSPTVGVRLLSAVQSRAQTKSFVCYRPTKDTAERHSQ</sequence>
<dbReference type="EMBL" id="NBIV01000040">
    <property type="protein sequence ID" value="PXF46361.1"/>
    <property type="molecule type" value="Genomic_DNA"/>
</dbReference>
<gene>
    <name evidence="1" type="ORF">BWQ96_03860</name>
</gene>
<comment type="caution">
    <text evidence="1">The sequence shown here is derived from an EMBL/GenBank/DDBJ whole genome shotgun (WGS) entry which is preliminary data.</text>
</comment>
<reference evidence="1 2" key="1">
    <citation type="journal article" date="2018" name="Mol. Biol. Evol.">
        <title>Analysis of the draft genome of the red seaweed Gracilariopsis chorda provides insights into genome size evolution in Rhodophyta.</title>
        <authorList>
            <person name="Lee J."/>
            <person name="Yang E.C."/>
            <person name="Graf L."/>
            <person name="Yang J.H."/>
            <person name="Qiu H."/>
            <person name="Zel Zion U."/>
            <person name="Chan C.X."/>
            <person name="Stephens T.G."/>
            <person name="Weber A.P.M."/>
            <person name="Boo G.H."/>
            <person name="Boo S.M."/>
            <person name="Kim K.M."/>
            <person name="Shin Y."/>
            <person name="Jung M."/>
            <person name="Lee S.J."/>
            <person name="Yim H.S."/>
            <person name="Lee J.H."/>
            <person name="Bhattacharya D."/>
            <person name="Yoon H.S."/>
        </authorList>
    </citation>
    <scope>NUCLEOTIDE SEQUENCE [LARGE SCALE GENOMIC DNA]</scope>
    <source>
        <strain evidence="1 2">SKKU-2015</strain>
        <tissue evidence="1">Whole body</tissue>
    </source>
</reference>
<keyword evidence="2" id="KW-1185">Reference proteome</keyword>
<organism evidence="1 2">
    <name type="scientific">Gracilariopsis chorda</name>
    <dbReference type="NCBI Taxonomy" id="448386"/>
    <lineage>
        <taxon>Eukaryota</taxon>
        <taxon>Rhodophyta</taxon>
        <taxon>Florideophyceae</taxon>
        <taxon>Rhodymeniophycidae</taxon>
        <taxon>Gracilariales</taxon>
        <taxon>Gracilariaceae</taxon>
        <taxon>Gracilariopsis</taxon>
    </lineage>
</organism>
<evidence type="ECO:0000313" key="1">
    <source>
        <dbReference type="EMBL" id="PXF46361.1"/>
    </source>
</evidence>